<dbReference type="AlphaFoldDB" id="A0A2V5I4Y1"/>
<proteinExistence type="predicted"/>
<gene>
    <name evidence="1" type="ORF">BP00DRAFT_415287</name>
</gene>
<reference evidence="1 2" key="1">
    <citation type="submission" date="2018-02" db="EMBL/GenBank/DDBJ databases">
        <title>The genomes of Aspergillus section Nigri reveals drivers in fungal speciation.</title>
        <authorList>
            <consortium name="DOE Joint Genome Institute"/>
            <person name="Vesth T.C."/>
            <person name="Nybo J."/>
            <person name="Theobald S."/>
            <person name="Brandl J."/>
            <person name="Frisvad J.C."/>
            <person name="Nielsen K.F."/>
            <person name="Lyhne E.K."/>
            <person name="Kogle M.E."/>
            <person name="Kuo A."/>
            <person name="Riley R."/>
            <person name="Clum A."/>
            <person name="Nolan M."/>
            <person name="Lipzen A."/>
            <person name="Salamov A."/>
            <person name="Henrissat B."/>
            <person name="Wiebenga A."/>
            <person name="De vries R.P."/>
            <person name="Grigoriev I.V."/>
            <person name="Mortensen U.H."/>
            <person name="Andersen M.R."/>
            <person name="Baker S.E."/>
        </authorList>
    </citation>
    <scope>NUCLEOTIDE SEQUENCE [LARGE SCALE GENOMIC DNA]</scope>
    <source>
        <strain evidence="1 2">CBS 114.80</strain>
    </source>
</reference>
<keyword evidence="2" id="KW-1185">Reference proteome</keyword>
<dbReference type="Proteomes" id="UP000248817">
    <property type="component" value="Unassembled WGS sequence"/>
</dbReference>
<name>A0A2V5I4Y1_9EURO</name>
<sequence length="410" mass="46264">MSVSTCPCCSGAKLVPSAEPALDTAALEMFAWKMARLEFTIHVGFTSWRMVKGGSPIFHALGIDRDILGFMDLVQFTLYRILRQEELRAKREKDVDYERGLYYWDAKAGSVHRHQLECISHHWGYYRGMMHEMLTEGVHKLLLETTWCGQPWARPDWKAYAIVWCVPQLRDMLSVITSPEAHSTMRAAVHRYLDPAAVSRLDERRPPVYRFDRPLMKLTQPEDSICGICLEELEPESGELVWCKPQCGTTFHNLYGGKCHLAQTVRLCGLPFVGPASVRVHAGKVTQKMIQTRKMIQTQNECKIEILIPRGIHTSTSIAIELSDPRCYFTSIEHDLGNRCDSLGSMDVWVIPGSQGETSYKVAKVMNTDYVRLSVNHQGHRSGRTVGGSLATEAAGPPTISLGDHVVFWD</sequence>
<accession>A0A2V5I4Y1</accession>
<evidence type="ECO:0000313" key="1">
    <source>
        <dbReference type="EMBL" id="PYI31798.1"/>
    </source>
</evidence>
<protein>
    <submittedName>
        <fullName evidence="1">Uncharacterized protein</fullName>
    </submittedName>
</protein>
<dbReference type="EMBL" id="KZ825499">
    <property type="protein sequence ID" value="PYI31798.1"/>
    <property type="molecule type" value="Genomic_DNA"/>
</dbReference>
<evidence type="ECO:0000313" key="2">
    <source>
        <dbReference type="Proteomes" id="UP000248817"/>
    </source>
</evidence>
<organism evidence="1 2">
    <name type="scientific">Aspergillus indologenus CBS 114.80</name>
    <dbReference type="NCBI Taxonomy" id="1450541"/>
    <lineage>
        <taxon>Eukaryota</taxon>
        <taxon>Fungi</taxon>
        <taxon>Dikarya</taxon>
        <taxon>Ascomycota</taxon>
        <taxon>Pezizomycotina</taxon>
        <taxon>Eurotiomycetes</taxon>
        <taxon>Eurotiomycetidae</taxon>
        <taxon>Eurotiales</taxon>
        <taxon>Aspergillaceae</taxon>
        <taxon>Aspergillus</taxon>
        <taxon>Aspergillus subgen. Circumdati</taxon>
    </lineage>
</organism>